<feature type="region of interest" description="Disordered" evidence="1">
    <location>
        <begin position="322"/>
        <end position="368"/>
    </location>
</feature>
<organism evidence="2 3">
    <name type="scientific">Bartonella jaculi</name>
    <dbReference type="NCBI Taxonomy" id="686226"/>
    <lineage>
        <taxon>Bacteria</taxon>
        <taxon>Pseudomonadati</taxon>
        <taxon>Pseudomonadota</taxon>
        <taxon>Alphaproteobacteria</taxon>
        <taxon>Hyphomicrobiales</taxon>
        <taxon>Bartonellaceae</taxon>
        <taxon>Bartonella</taxon>
    </lineage>
</organism>
<proteinExistence type="predicted"/>
<keyword evidence="3" id="KW-1185">Reference proteome</keyword>
<accession>A0ABP9N2F0</accession>
<comment type="caution">
    <text evidence="2">The sequence shown here is derived from an EMBL/GenBank/DDBJ whole genome shotgun (WGS) entry which is preliminary data.</text>
</comment>
<feature type="compositionally biased region" description="Basic and acidic residues" evidence="1">
    <location>
        <begin position="345"/>
        <end position="368"/>
    </location>
</feature>
<evidence type="ECO:0000313" key="2">
    <source>
        <dbReference type="EMBL" id="GAA5107827.1"/>
    </source>
</evidence>
<gene>
    <name evidence="2" type="ORF">GCM10023261_09530</name>
</gene>
<dbReference type="RefSeq" id="WP_345115952.1">
    <property type="nucleotide sequence ID" value="NZ_BAABIZ010000008.1"/>
</dbReference>
<dbReference type="EMBL" id="BAABIZ010000008">
    <property type="protein sequence ID" value="GAA5107827.1"/>
    <property type="molecule type" value="Genomic_DNA"/>
</dbReference>
<protein>
    <submittedName>
        <fullName evidence="2">Uncharacterized protein</fullName>
    </submittedName>
</protein>
<feature type="compositionally biased region" description="Polar residues" evidence="1">
    <location>
        <begin position="143"/>
        <end position="154"/>
    </location>
</feature>
<reference evidence="3" key="1">
    <citation type="journal article" date="2019" name="Int. J. Syst. Evol. Microbiol.">
        <title>The Global Catalogue of Microorganisms (GCM) 10K type strain sequencing project: providing services to taxonomists for standard genome sequencing and annotation.</title>
        <authorList>
            <consortium name="The Broad Institute Genomics Platform"/>
            <consortium name="The Broad Institute Genome Sequencing Center for Infectious Disease"/>
            <person name="Wu L."/>
            <person name="Ma J."/>
        </authorList>
    </citation>
    <scope>NUCLEOTIDE SEQUENCE [LARGE SCALE GENOMIC DNA]</scope>
    <source>
        <strain evidence="3">JCM 17712</strain>
    </source>
</reference>
<feature type="region of interest" description="Disordered" evidence="1">
    <location>
        <begin position="1"/>
        <end position="197"/>
    </location>
</feature>
<sequence>MKKNQSSPSLSNVSGLKKRFEQTPEENPIPEPVYAKVNKSNRTSPKPQPEEVLYAEINTGGRGRGQHQHNPSDPVYENVNTGSRGQHPHAPETVYAEINTGGRGRGQHQHNPSDPVYAELNIGGGGRGQHQRNPSDSDYENVNPRSKGQHQHNPSDPVYAELNIGGGGRGQHQRNPSDSDYENVTPRGRGQHQHTPDTVYATVKQGGPTSPTHMTLKDKVTSGILKDPGFQGRVERLQGLCTIVYGDQHALNTQLSEILDNPRRGEEILQNLMENPNSPGKLAGQKILGVKSPDRKTAEEGFSVLCAVLEDHVEATRKLHKDLTRGLTKQQGHERDAHHHHHERHEHQHSPKQDMQRHREEKRMAFAL</sequence>
<dbReference type="NCBIfam" id="NF033856">
    <property type="entry name" value="T4SS_effec_BID"/>
    <property type="match status" value="1"/>
</dbReference>
<name>A0ABP9N2F0_9HYPH</name>
<dbReference type="Proteomes" id="UP001500864">
    <property type="component" value="Unassembled WGS sequence"/>
</dbReference>
<evidence type="ECO:0000256" key="1">
    <source>
        <dbReference type="SAM" id="MobiDB-lite"/>
    </source>
</evidence>
<feature type="compositionally biased region" description="Polar residues" evidence="1">
    <location>
        <begin position="1"/>
        <end position="14"/>
    </location>
</feature>
<evidence type="ECO:0000313" key="3">
    <source>
        <dbReference type="Proteomes" id="UP001500864"/>
    </source>
</evidence>